<dbReference type="Pfam" id="PF10990">
    <property type="entry name" value="DUF2809"/>
    <property type="match status" value="1"/>
</dbReference>
<feature type="transmembrane region" description="Helical" evidence="1">
    <location>
        <begin position="60"/>
        <end position="81"/>
    </location>
</feature>
<dbReference type="Proteomes" id="UP000244937">
    <property type="component" value="Chromosome"/>
</dbReference>
<feature type="transmembrane region" description="Helical" evidence="1">
    <location>
        <begin position="7"/>
        <end position="28"/>
    </location>
</feature>
<dbReference type="RefSeq" id="WP_108903502.1">
    <property type="nucleotide sequence ID" value="NZ_CP029187.1"/>
</dbReference>
<proteinExistence type="predicted"/>
<name>A0A2S1SH25_9FLAO</name>
<dbReference type="AlphaFoldDB" id="A0A2S1SH25"/>
<evidence type="ECO:0000313" key="3">
    <source>
        <dbReference type="Proteomes" id="UP000244937"/>
    </source>
</evidence>
<evidence type="ECO:0000313" key="2">
    <source>
        <dbReference type="EMBL" id="AWI25716.1"/>
    </source>
</evidence>
<sequence>MALRFHFRYFCSFLLLFATECLIAMYVHDQFVRPYVGDMLVVVLIYCFVKTFLKMESRKVALGVLLFSYLIEFAQHLHLVALLGLKDSRMANLILGNSFEWIDMIAYTVGIAVVLIVDKKYKSGVKEKLR</sequence>
<dbReference type="OrthoDB" id="5360192at2"/>
<organism evidence="2 3">
    <name type="scientific">Flavobacterium pallidum</name>
    <dbReference type="NCBI Taxonomy" id="2172098"/>
    <lineage>
        <taxon>Bacteria</taxon>
        <taxon>Pseudomonadati</taxon>
        <taxon>Bacteroidota</taxon>
        <taxon>Flavobacteriia</taxon>
        <taxon>Flavobacteriales</taxon>
        <taxon>Flavobacteriaceae</taxon>
        <taxon>Flavobacterium</taxon>
    </lineage>
</organism>
<dbReference type="InterPro" id="IPR021257">
    <property type="entry name" value="DUF2809"/>
</dbReference>
<feature type="transmembrane region" description="Helical" evidence="1">
    <location>
        <begin position="34"/>
        <end position="53"/>
    </location>
</feature>
<protein>
    <submittedName>
        <fullName evidence="2">DUF2809 domain-containing protein</fullName>
    </submittedName>
</protein>
<dbReference type="KEGG" id="fpal:HYN49_07280"/>
<evidence type="ECO:0000256" key="1">
    <source>
        <dbReference type="SAM" id="Phobius"/>
    </source>
</evidence>
<reference evidence="2 3" key="1">
    <citation type="submission" date="2018-05" db="EMBL/GenBank/DDBJ databases">
        <title>Genome sequencing of Flavobacterium sp. HYN0049.</title>
        <authorList>
            <person name="Yi H."/>
            <person name="Baek C."/>
        </authorList>
    </citation>
    <scope>NUCLEOTIDE SEQUENCE [LARGE SCALE GENOMIC DNA]</scope>
    <source>
        <strain evidence="2 3">HYN0049</strain>
    </source>
</reference>
<gene>
    <name evidence="2" type="ORF">HYN49_07280</name>
</gene>
<feature type="transmembrane region" description="Helical" evidence="1">
    <location>
        <begin position="101"/>
        <end position="118"/>
    </location>
</feature>
<keyword evidence="1" id="KW-0472">Membrane</keyword>
<dbReference type="EMBL" id="CP029187">
    <property type="protein sequence ID" value="AWI25716.1"/>
    <property type="molecule type" value="Genomic_DNA"/>
</dbReference>
<keyword evidence="1" id="KW-0812">Transmembrane</keyword>
<accession>A0A2S1SH25</accession>
<keyword evidence="3" id="KW-1185">Reference proteome</keyword>
<keyword evidence="1" id="KW-1133">Transmembrane helix</keyword>